<keyword evidence="1" id="KW-1133">Transmembrane helix</keyword>
<accession>A0A9P6D5Y8</accession>
<evidence type="ECO:0000313" key="3">
    <source>
        <dbReference type="Proteomes" id="UP000807469"/>
    </source>
</evidence>
<name>A0A9P6D5Y8_9AGAR</name>
<dbReference type="Proteomes" id="UP000807469">
    <property type="component" value="Unassembled WGS sequence"/>
</dbReference>
<organism evidence="2 3">
    <name type="scientific">Pholiota conissans</name>
    <dbReference type="NCBI Taxonomy" id="109636"/>
    <lineage>
        <taxon>Eukaryota</taxon>
        <taxon>Fungi</taxon>
        <taxon>Dikarya</taxon>
        <taxon>Basidiomycota</taxon>
        <taxon>Agaricomycotina</taxon>
        <taxon>Agaricomycetes</taxon>
        <taxon>Agaricomycetidae</taxon>
        <taxon>Agaricales</taxon>
        <taxon>Agaricineae</taxon>
        <taxon>Strophariaceae</taxon>
        <taxon>Pholiota</taxon>
    </lineage>
</organism>
<dbReference type="OrthoDB" id="2562493at2759"/>
<evidence type="ECO:0000313" key="2">
    <source>
        <dbReference type="EMBL" id="KAF9485034.1"/>
    </source>
</evidence>
<dbReference type="AlphaFoldDB" id="A0A9P6D5Y8"/>
<evidence type="ECO:0000256" key="1">
    <source>
        <dbReference type="SAM" id="Phobius"/>
    </source>
</evidence>
<gene>
    <name evidence="2" type="ORF">BDN70DRAFT_989087</name>
</gene>
<feature type="transmembrane region" description="Helical" evidence="1">
    <location>
        <begin position="12"/>
        <end position="35"/>
    </location>
</feature>
<proteinExistence type="predicted"/>
<keyword evidence="1" id="KW-0812">Transmembrane</keyword>
<comment type="caution">
    <text evidence="2">The sequence shown here is derived from an EMBL/GenBank/DDBJ whole genome shotgun (WGS) entry which is preliminary data.</text>
</comment>
<keyword evidence="3" id="KW-1185">Reference proteome</keyword>
<dbReference type="EMBL" id="MU155138">
    <property type="protein sequence ID" value="KAF9485034.1"/>
    <property type="molecule type" value="Genomic_DNA"/>
</dbReference>
<feature type="transmembrane region" description="Helical" evidence="1">
    <location>
        <begin position="56"/>
        <end position="76"/>
    </location>
</feature>
<feature type="non-terminal residue" evidence="2">
    <location>
        <position position="84"/>
    </location>
</feature>
<sequence length="84" mass="8858">MLSAAVSDLLKALMASWLGIQIALDILASGLSILLHKHRSASHKAMAVINRLIRGAVQIGALSTVFAIAALIAFVVQPHITLYA</sequence>
<reference evidence="2" key="1">
    <citation type="submission" date="2020-11" db="EMBL/GenBank/DDBJ databases">
        <authorList>
            <consortium name="DOE Joint Genome Institute"/>
            <person name="Ahrendt S."/>
            <person name="Riley R."/>
            <person name="Andreopoulos W."/>
            <person name="Labutti K."/>
            <person name="Pangilinan J."/>
            <person name="Ruiz-Duenas F.J."/>
            <person name="Barrasa J.M."/>
            <person name="Sanchez-Garcia M."/>
            <person name="Camarero S."/>
            <person name="Miyauchi S."/>
            <person name="Serrano A."/>
            <person name="Linde D."/>
            <person name="Babiker R."/>
            <person name="Drula E."/>
            <person name="Ayuso-Fernandez I."/>
            <person name="Pacheco R."/>
            <person name="Padilla G."/>
            <person name="Ferreira P."/>
            <person name="Barriuso J."/>
            <person name="Kellner H."/>
            <person name="Castanera R."/>
            <person name="Alfaro M."/>
            <person name="Ramirez L."/>
            <person name="Pisabarro A.G."/>
            <person name="Kuo A."/>
            <person name="Tritt A."/>
            <person name="Lipzen A."/>
            <person name="He G."/>
            <person name="Yan M."/>
            <person name="Ng V."/>
            <person name="Cullen D."/>
            <person name="Martin F."/>
            <person name="Rosso M.-N."/>
            <person name="Henrissat B."/>
            <person name="Hibbett D."/>
            <person name="Martinez A.T."/>
            <person name="Grigoriev I.V."/>
        </authorList>
    </citation>
    <scope>NUCLEOTIDE SEQUENCE</scope>
    <source>
        <strain evidence="2">CIRM-BRFM 674</strain>
    </source>
</reference>
<protein>
    <submittedName>
        <fullName evidence="2">Uncharacterized protein</fullName>
    </submittedName>
</protein>
<keyword evidence="1" id="KW-0472">Membrane</keyword>